<proteinExistence type="predicted"/>
<reference evidence="5 6" key="1">
    <citation type="submission" date="2018-08" db="EMBL/GenBank/DDBJ databases">
        <title>Genomic investigation of the strawberry pathogen Phytophthora fragariae indicates pathogenicity is determined by transcriptional variation in three key races.</title>
        <authorList>
            <person name="Adams T.M."/>
            <person name="Armitage A.D."/>
            <person name="Sobczyk M.K."/>
            <person name="Bates H.J."/>
            <person name="Dunwell J.M."/>
            <person name="Nellist C.F."/>
            <person name="Harrison R.J."/>
        </authorList>
    </citation>
    <scope>NUCLEOTIDE SEQUENCE [LARGE SCALE GENOMIC DNA]</scope>
    <source>
        <strain evidence="4 5">NOV-5</strain>
        <strain evidence="3 6">NOV-71</strain>
    </source>
</reference>
<accession>A0A6A3SK59</accession>
<keyword evidence="2" id="KW-0812">Transmembrane</keyword>
<evidence type="ECO:0000256" key="1">
    <source>
        <dbReference type="SAM" id="MobiDB-lite"/>
    </source>
</evidence>
<keyword evidence="2" id="KW-1133">Transmembrane helix</keyword>
<evidence type="ECO:0000313" key="4">
    <source>
        <dbReference type="EMBL" id="KAE9118574.1"/>
    </source>
</evidence>
<comment type="caution">
    <text evidence="4">The sequence shown here is derived from an EMBL/GenBank/DDBJ whole genome shotgun (WGS) entry which is preliminary data.</text>
</comment>
<evidence type="ECO:0000313" key="3">
    <source>
        <dbReference type="EMBL" id="KAE9091605.1"/>
    </source>
</evidence>
<evidence type="ECO:0000313" key="5">
    <source>
        <dbReference type="Proteomes" id="UP000440732"/>
    </source>
</evidence>
<dbReference type="EMBL" id="QXFZ01001376">
    <property type="protein sequence ID" value="KAE9091605.1"/>
    <property type="molecule type" value="Genomic_DNA"/>
</dbReference>
<dbReference type="Proteomes" id="UP000440732">
    <property type="component" value="Unassembled WGS sequence"/>
</dbReference>
<feature type="transmembrane region" description="Helical" evidence="2">
    <location>
        <begin position="7"/>
        <end position="28"/>
    </location>
</feature>
<dbReference type="AlphaFoldDB" id="A0A6A3SK59"/>
<sequence>MAIPRKGLIAIGVIVVLAIVGVIVGVVVSKGSSSSSSTGDGTSSSASGSVSSTTSTGSSTGSTKSSSSTKKTTTGSSSSASTITSDPTSATYSLAAFAIGDWGTTTTKGSCCKRSSTYNDYDVNAEDIVANVMNQQAAAAEVAPNTAGTSPTTARKFWEINCSSHVVVQG</sequence>
<keyword evidence="2" id="KW-0472">Membrane</keyword>
<dbReference type="Proteomes" id="UP000441208">
    <property type="component" value="Unassembled WGS sequence"/>
</dbReference>
<dbReference type="EMBL" id="QXGA01001455">
    <property type="protein sequence ID" value="KAE9118574.1"/>
    <property type="molecule type" value="Genomic_DNA"/>
</dbReference>
<feature type="region of interest" description="Disordered" evidence="1">
    <location>
        <begin position="31"/>
        <end position="86"/>
    </location>
</feature>
<evidence type="ECO:0000313" key="6">
    <source>
        <dbReference type="Proteomes" id="UP000441208"/>
    </source>
</evidence>
<protein>
    <submittedName>
        <fullName evidence="4">Uncharacterized protein</fullName>
    </submittedName>
</protein>
<evidence type="ECO:0000256" key="2">
    <source>
        <dbReference type="SAM" id="Phobius"/>
    </source>
</evidence>
<organism evidence="4 5">
    <name type="scientific">Phytophthora fragariae</name>
    <dbReference type="NCBI Taxonomy" id="53985"/>
    <lineage>
        <taxon>Eukaryota</taxon>
        <taxon>Sar</taxon>
        <taxon>Stramenopiles</taxon>
        <taxon>Oomycota</taxon>
        <taxon>Peronosporomycetes</taxon>
        <taxon>Peronosporales</taxon>
        <taxon>Peronosporaceae</taxon>
        <taxon>Phytophthora</taxon>
    </lineage>
</organism>
<name>A0A6A3SK59_9STRA</name>
<gene>
    <name evidence="4" type="ORF">PF006_g18554</name>
    <name evidence="3" type="ORF">PF007_g18813</name>
</gene>